<sequence length="130" mass="14286">MSPCAKLQVIFSGSDLAFGAGGVGQERPKKPHSCVCHLQYMTRASRGDLERESGHLPSVEDNSFLCSLPFLAHMYYTLCLSPQDQATDVVPIVLLWVEEALILLSVICKKLDHQPGGGRRLEHPIPPECT</sequence>
<organism evidence="1 2">
    <name type="scientific">Limosa lapponica baueri</name>
    <dbReference type="NCBI Taxonomy" id="1758121"/>
    <lineage>
        <taxon>Eukaryota</taxon>
        <taxon>Metazoa</taxon>
        <taxon>Chordata</taxon>
        <taxon>Craniata</taxon>
        <taxon>Vertebrata</taxon>
        <taxon>Euteleostomi</taxon>
        <taxon>Archelosauria</taxon>
        <taxon>Archosauria</taxon>
        <taxon>Dinosauria</taxon>
        <taxon>Saurischia</taxon>
        <taxon>Theropoda</taxon>
        <taxon>Coelurosauria</taxon>
        <taxon>Aves</taxon>
        <taxon>Neognathae</taxon>
        <taxon>Neoaves</taxon>
        <taxon>Charadriiformes</taxon>
        <taxon>Scolopacidae</taxon>
        <taxon>Limosa</taxon>
    </lineage>
</organism>
<evidence type="ECO:0000313" key="2">
    <source>
        <dbReference type="Proteomes" id="UP000233556"/>
    </source>
</evidence>
<proteinExistence type="predicted"/>
<reference evidence="2" key="2">
    <citation type="submission" date="2017-12" db="EMBL/GenBank/DDBJ databases">
        <title>Genome sequence of the Bar-tailed Godwit (Limosa lapponica baueri).</title>
        <authorList>
            <person name="Lima N.C.B."/>
            <person name="Parody-Merino A.M."/>
            <person name="Battley P.F."/>
            <person name="Fidler A.E."/>
            <person name="Prosdocimi F."/>
        </authorList>
    </citation>
    <scope>NUCLEOTIDE SEQUENCE [LARGE SCALE GENOMIC DNA]</scope>
</reference>
<dbReference type="EMBL" id="KZ508134">
    <property type="protein sequence ID" value="PKU35636.1"/>
    <property type="molecule type" value="Genomic_DNA"/>
</dbReference>
<dbReference type="AlphaFoldDB" id="A0A2I0TP88"/>
<name>A0A2I0TP88_LIMLA</name>
<protein>
    <submittedName>
        <fullName evidence="1">Uncharacterized protein</fullName>
    </submittedName>
</protein>
<accession>A0A2I0TP88</accession>
<keyword evidence="2" id="KW-1185">Reference proteome</keyword>
<dbReference type="Proteomes" id="UP000233556">
    <property type="component" value="Unassembled WGS sequence"/>
</dbReference>
<gene>
    <name evidence="1" type="ORF">llap_14060</name>
</gene>
<evidence type="ECO:0000313" key="1">
    <source>
        <dbReference type="EMBL" id="PKU35636.1"/>
    </source>
</evidence>
<reference evidence="2" key="1">
    <citation type="submission" date="2017-11" db="EMBL/GenBank/DDBJ databases">
        <authorList>
            <person name="Lima N.C."/>
            <person name="Parody-Merino A.M."/>
            <person name="Battley P.F."/>
            <person name="Fidler A.E."/>
            <person name="Prosdocimi F."/>
        </authorList>
    </citation>
    <scope>NUCLEOTIDE SEQUENCE [LARGE SCALE GENOMIC DNA]</scope>
</reference>